<name>A0A3G8H9U1_9BURK</name>
<dbReference type="PROSITE" id="PS00041">
    <property type="entry name" value="HTH_ARAC_FAMILY_1"/>
    <property type="match status" value="1"/>
</dbReference>
<evidence type="ECO:0000259" key="4">
    <source>
        <dbReference type="PROSITE" id="PS01124"/>
    </source>
</evidence>
<dbReference type="InterPro" id="IPR018060">
    <property type="entry name" value="HTH_AraC"/>
</dbReference>
<dbReference type="AlphaFoldDB" id="A0A3G8H9U1"/>
<dbReference type="Pfam" id="PF12833">
    <property type="entry name" value="HTH_18"/>
    <property type="match status" value="1"/>
</dbReference>
<geneLocation type="plasmid" evidence="5">
    <name>unnamed2</name>
</geneLocation>
<dbReference type="SUPFAM" id="SSF46689">
    <property type="entry name" value="Homeodomain-like"/>
    <property type="match status" value="2"/>
</dbReference>
<keyword evidence="3" id="KW-0804">Transcription</keyword>
<dbReference type="InterPro" id="IPR050204">
    <property type="entry name" value="AraC_XylS_family_regulators"/>
</dbReference>
<keyword evidence="2" id="KW-0238">DNA-binding</keyword>
<dbReference type="InterPro" id="IPR009057">
    <property type="entry name" value="Homeodomain-like_sf"/>
</dbReference>
<dbReference type="SMART" id="SM00342">
    <property type="entry name" value="HTH_ARAC"/>
    <property type="match status" value="1"/>
</dbReference>
<evidence type="ECO:0000256" key="2">
    <source>
        <dbReference type="ARBA" id="ARBA00023125"/>
    </source>
</evidence>
<proteinExistence type="predicted"/>
<protein>
    <submittedName>
        <fullName evidence="5">AraC family transcriptional regulator</fullName>
    </submittedName>
</protein>
<dbReference type="Proteomes" id="UP000270411">
    <property type="component" value="Plasmid unnamed2"/>
</dbReference>
<dbReference type="InterPro" id="IPR018062">
    <property type="entry name" value="HTH_AraC-typ_CS"/>
</dbReference>
<dbReference type="PANTHER" id="PTHR46796:SF6">
    <property type="entry name" value="ARAC SUBFAMILY"/>
    <property type="match status" value="1"/>
</dbReference>
<evidence type="ECO:0000313" key="5">
    <source>
        <dbReference type="EMBL" id="AZG17079.1"/>
    </source>
</evidence>
<evidence type="ECO:0000256" key="3">
    <source>
        <dbReference type="ARBA" id="ARBA00023163"/>
    </source>
</evidence>
<dbReference type="GO" id="GO:0003700">
    <property type="term" value="F:DNA-binding transcription factor activity"/>
    <property type="evidence" value="ECO:0007669"/>
    <property type="project" value="InterPro"/>
</dbReference>
<feature type="domain" description="HTH araC/xylS-type" evidence="4">
    <location>
        <begin position="232"/>
        <end position="330"/>
    </location>
</feature>
<sequence>MSIRLRGISCAAGLGRQAGIAGASAIPGRIMRNPSPFQFREKYNDATLVMSSASRAWSGLFAEVRDHSGGIITRNAGLPFNELVIDPHGNTSAVVTRTGYGLVDRTPAKRGTVWLCPKGIQEDEVSISTVLPGMLHLYLDPALFTPESLGESATGAEANTFYFDCGFEDPLIAQIGLTILAELREETPTGNLLVESLAGTLAVRMLHRRANVAALRMRGLEAEADLAQHRMRRVVDYIRANLESDIRLDDLASIACLSRFHFVRAFKAATGRTPYRFVTDLRIERAKMLLRLGQLSLMEIALELNFSSQATFTRAFRLATGYTPGRYPGRK</sequence>
<keyword evidence="5" id="KW-0614">Plasmid</keyword>
<reference evidence="6" key="1">
    <citation type="submission" date="2018-11" db="EMBL/GenBank/DDBJ databases">
        <title>FDA dAtabase for Regulatory Grade micrObial Sequences (FDA-ARGOS): Supporting development and validation of Infectious Disease Dx tests.</title>
        <authorList>
            <person name="Goldberg B."/>
            <person name="Campos J."/>
            <person name="Tallon L."/>
            <person name="Sadzewicz L."/>
            <person name="Zhao X."/>
            <person name="Vavikolanu K."/>
            <person name="Mehta A."/>
            <person name="Aluvathingal J."/>
            <person name="Nadendla S."/>
            <person name="Geyer C."/>
            <person name="Nandy P."/>
            <person name="Yan Y."/>
            <person name="Sichtig H."/>
        </authorList>
    </citation>
    <scope>NUCLEOTIDE SEQUENCE [LARGE SCALE GENOMIC DNA]</scope>
    <source>
        <strain evidence="6">FDAARGOS_614</strain>
        <plasmid evidence="6">unnamed2</plasmid>
    </source>
</reference>
<dbReference type="PROSITE" id="PS01124">
    <property type="entry name" value="HTH_ARAC_FAMILY_2"/>
    <property type="match status" value="1"/>
</dbReference>
<gene>
    <name evidence="5" type="ORF">EHF44_26715</name>
</gene>
<evidence type="ECO:0000313" key="6">
    <source>
        <dbReference type="Proteomes" id="UP000270411"/>
    </source>
</evidence>
<dbReference type="PANTHER" id="PTHR46796">
    <property type="entry name" value="HTH-TYPE TRANSCRIPTIONAL ACTIVATOR RHAS-RELATED"/>
    <property type="match status" value="1"/>
</dbReference>
<dbReference type="Gene3D" id="1.10.10.60">
    <property type="entry name" value="Homeodomain-like"/>
    <property type="match status" value="2"/>
</dbReference>
<accession>A0A3G8H9U1</accession>
<organism evidence="5 6">
    <name type="scientific">Cupriavidus pauculus</name>
    <dbReference type="NCBI Taxonomy" id="82633"/>
    <lineage>
        <taxon>Bacteria</taxon>
        <taxon>Pseudomonadati</taxon>
        <taxon>Pseudomonadota</taxon>
        <taxon>Betaproteobacteria</taxon>
        <taxon>Burkholderiales</taxon>
        <taxon>Burkholderiaceae</taxon>
        <taxon>Cupriavidus</taxon>
    </lineage>
</organism>
<keyword evidence="1" id="KW-0805">Transcription regulation</keyword>
<dbReference type="KEGG" id="cpau:EHF44_26715"/>
<dbReference type="OrthoDB" id="9816344at2"/>
<dbReference type="GO" id="GO:0043565">
    <property type="term" value="F:sequence-specific DNA binding"/>
    <property type="evidence" value="ECO:0007669"/>
    <property type="project" value="InterPro"/>
</dbReference>
<dbReference type="EMBL" id="CP033971">
    <property type="protein sequence ID" value="AZG17079.1"/>
    <property type="molecule type" value="Genomic_DNA"/>
</dbReference>
<evidence type="ECO:0000256" key="1">
    <source>
        <dbReference type="ARBA" id="ARBA00023015"/>
    </source>
</evidence>